<gene>
    <name evidence="3" type="primary">LOC102706529</name>
</gene>
<dbReference type="PANTHER" id="PTHR33184">
    <property type="entry name" value="PROTEIN TAPETUM DETERMINANT 1-LIKE-RELATED"/>
    <property type="match status" value="1"/>
</dbReference>
<protein>
    <submittedName>
        <fullName evidence="3">Uncharacterized protein</fullName>
    </submittedName>
</protein>
<dbReference type="InterPro" id="IPR040361">
    <property type="entry name" value="TPD1"/>
</dbReference>
<dbReference type="OrthoDB" id="624354at2759"/>
<accession>J3KUD8</accession>
<dbReference type="GO" id="GO:0001709">
    <property type="term" value="P:cell fate determination"/>
    <property type="evidence" value="ECO:0007669"/>
    <property type="project" value="TreeGrafter"/>
</dbReference>
<dbReference type="AlphaFoldDB" id="J3KUD8"/>
<feature type="signal peptide" evidence="2">
    <location>
        <begin position="1"/>
        <end position="24"/>
    </location>
</feature>
<dbReference type="GeneID" id="102706529"/>
<dbReference type="Pfam" id="PF24068">
    <property type="entry name" value="TPD1_C"/>
    <property type="match status" value="1"/>
</dbReference>
<name>J3KUD8_ORYBR</name>
<evidence type="ECO:0000256" key="2">
    <source>
        <dbReference type="SAM" id="SignalP"/>
    </source>
</evidence>
<keyword evidence="1 2" id="KW-0732">Signal</keyword>
<proteinExistence type="predicted"/>
<dbReference type="EnsemblPlants" id="OB0048G10030.1">
    <property type="protein sequence ID" value="OB0048G10030.1"/>
    <property type="gene ID" value="OB0048G10030"/>
</dbReference>
<dbReference type="OMA" id="AKGNCLC"/>
<dbReference type="KEGG" id="obr:102706529"/>
<dbReference type="Proteomes" id="UP000006038">
    <property type="component" value="Unassembled WGS sequence"/>
</dbReference>
<dbReference type="RefSeq" id="XP_006664881.2">
    <property type="nucleotide sequence ID" value="XM_006664818.3"/>
</dbReference>
<dbReference type="PANTHER" id="PTHR33184:SF32">
    <property type="entry name" value="EXPRESSED PROTEIN"/>
    <property type="match status" value="1"/>
</dbReference>
<evidence type="ECO:0000313" key="3">
    <source>
        <dbReference type="EnsemblPlants" id="OB0048G10030.1"/>
    </source>
</evidence>
<evidence type="ECO:0000313" key="4">
    <source>
        <dbReference type="Proteomes" id="UP000006038"/>
    </source>
</evidence>
<keyword evidence="4" id="KW-1185">Reference proteome</keyword>
<sequence length="130" mass="13966">MAQESHPLLALLLMIFLMVAKVDGLCMGCMNDHIVVSQLAGGGGVHTVFRVTVTNRCCCAVRHVVVAAPGFRSAIPIDPRLFRRINSVDGEEYLVGDGEAVPANGSVTFSYAWRAMFRISVVGITVSNCL</sequence>
<dbReference type="HOGENOM" id="CLU_102808_3_0_1"/>
<evidence type="ECO:0000256" key="1">
    <source>
        <dbReference type="ARBA" id="ARBA00022729"/>
    </source>
</evidence>
<dbReference type="Gramene" id="OB0048G10030.1">
    <property type="protein sequence ID" value="OB0048G10030.1"/>
    <property type="gene ID" value="OB0048G10030"/>
</dbReference>
<feature type="chain" id="PRO_5003772758" evidence="2">
    <location>
        <begin position="25"/>
        <end position="130"/>
    </location>
</feature>
<reference evidence="3" key="1">
    <citation type="submission" date="2015-06" db="UniProtKB">
        <authorList>
            <consortium name="EnsemblPlants"/>
        </authorList>
    </citation>
    <scope>IDENTIFICATION</scope>
</reference>
<organism evidence="3">
    <name type="scientific">Oryza brachyantha</name>
    <name type="common">malo sina</name>
    <dbReference type="NCBI Taxonomy" id="4533"/>
    <lineage>
        <taxon>Eukaryota</taxon>
        <taxon>Viridiplantae</taxon>
        <taxon>Streptophyta</taxon>
        <taxon>Embryophyta</taxon>
        <taxon>Tracheophyta</taxon>
        <taxon>Spermatophyta</taxon>
        <taxon>Magnoliopsida</taxon>
        <taxon>Liliopsida</taxon>
        <taxon>Poales</taxon>
        <taxon>Poaceae</taxon>
        <taxon>BOP clade</taxon>
        <taxon>Oryzoideae</taxon>
        <taxon>Oryzeae</taxon>
        <taxon>Oryzinae</taxon>
        <taxon>Oryza</taxon>
    </lineage>
</organism>